<organism evidence="2">
    <name type="scientific">marine sediment metagenome</name>
    <dbReference type="NCBI Taxonomy" id="412755"/>
    <lineage>
        <taxon>unclassified sequences</taxon>
        <taxon>metagenomes</taxon>
        <taxon>ecological metagenomes</taxon>
    </lineage>
</organism>
<dbReference type="Pfam" id="PF06940">
    <property type="entry name" value="DUF1287"/>
    <property type="match status" value="1"/>
</dbReference>
<name>X0ZV71_9ZZZZ</name>
<evidence type="ECO:0000313" key="2">
    <source>
        <dbReference type="EMBL" id="GAG73715.1"/>
    </source>
</evidence>
<dbReference type="InterPro" id="IPR009706">
    <property type="entry name" value="DUF1287"/>
</dbReference>
<feature type="compositionally biased region" description="Acidic residues" evidence="1">
    <location>
        <begin position="1"/>
        <end position="21"/>
    </location>
</feature>
<gene>
    <name evidence="2" type="ORF">S01H4_02643</name>
</gene>
<accession>X0ZV71</accession>
<evidence type="ECO:0008006" key="3">
    <source>
        <dbReference type="Google" id="ProtNLM"/>
    </source>
</evidence>
<protein>
    <recommendedName>
        <fullName evidence="3">DUF1287 domain-containing protein</fullName>
    </recommendedName>
</protein>
<comment type="caution">
    <text evidence="2">The sequence shown here is derived from an EMBL/GenBank/DDBJ whole genome shotgun (WGS) entry which is preliminary data.</text>
</comment>
<reference evidence="2" key="1">
    <citation type="journal article" date="2014" name="Front. Microbiol.">
        <title>High frequency of phylogenetically diverse reductive dehalogenase-homologous genes in deep subseafloor sedimentary metagenomes.</title>
        <authorList>
            <person name="Kawai M."/>
            <person name="Futagami T."/>
            <person name="Toyoda A."/>
            <person name="Takaki Y."/>
            <person name="Nishi S."/>
            <person name="Hori S."/>
            <person name="Arai W."/>
            <person name="Tsubouchi T."/>
            <person name="Morono Y."/>
            <person name="Uchiyama I."/>
            <person name="Ito T."/>
            <person name="Fujiyama A."/>
            <person name="Inagaki F."/>
            <person name="Takami H."/>
        </authorList>
    </citation>
    <scope>NUCLEOTIDE SEQUENCE</scope>
    <source>
        <strain evidence="2">Expedition CK06-06</strain>
    </source>
</reference>
<dbReference type="EMBL" id="BART01000594">
    <property type="protein sequence ID" value="GAG73715.1"/>
    <property type="molecule type" value="Genomic_DNA"/>
</dbReference>
<evidence type="ECO:0000256" key="1">
    <source>
        <dbReference type="SAM" id="MobiDB-lite"/>
    </source>
</evidence>
<feature type="region of interest" description="Disordered" evidence="1">
    <location>
        <begin position="1"/>
        <end position="27"/>
    </location>
</feature>
<sequence length="216" mass="25265">MEDSDAYMTEEDSAIESDENQSNDIESHNLSDIQRDIVLKALELLDEDIKYGYNVFPDTGYPSSNVWISTDVISVTLRDCGYDLMDLIYEDMNEHKEDYPMDIKGRKTAIKYIDFRDVFFQEQFFKRNALTTLPLEYDKENENNNFLWQAGDIVYFQFDENNPYKDLGGFISPNKNNDGIPLVIMISKELGKVREVDKLMEYKIVGHFRYPPPEVD</sequence>
<dbReference type="AlphaFoldDB" id="X0ZV71"/>
<proteinExistence type="predicted"/>